<dbReference type="Proteomes" id="UP000612899">
    <property type="component" value="Unassembled WGS sequence"/>
</dbReference>
<name>A0A8J3VJH2_9ACTN</name>
<feature type="domain" description="Glycosyl transferase family 1" evidence="2">
    <location>
        <begin position="167"/>
        <end position="328"/>
    </location>
</feature>
<dbReference type="GO" id="GO:0016757">
    <property type="term" value="F:glycosyltransferase activity"/>
    <property type="evidence" value="ECO:0007669"/>
    <property type="project" value="InterPro"/>
</dbReference>
<gene>
    <name evidence="3" type="ORF">Rhe02_60600</name>
</gene>
<evidence type="ECO:0000259" key="2">
    <source>
        <dbReference type="Pfam" id="PF00534"/>
    </source>
</evidence>
<evidence type="ECO:0000313" key="3">
    <source>
        <dbReference type="EMBL" id="GIH07993.1"/>
    </source>
</evidence>
<dbReference type="AlphaFoldDB" id="A0A8J3VJH2"/>
<organism evidence="3 4">
    <name type="scientific">Rhizocola hellebori</name>
    <dbReference type="NCBI Taxonomy" id="1392758"/>
    <lineage>
        <taxon>Bacteria</taxon>
        <taxon>Bacillati</taxon>
        <taxon>Actinomycetota</taxon>
        <taxon>Actinomycetes</taxon>
        <taxon>Micromonosporales</taxon>
        <taxon>Micromonosporaceae</taxon>
        <taxon>Rhizocola</taxon>
    </lineage>
</organism>
<sequence>MTGTVHLVLPNDIDDPASPSGGNVYDRRVSQGLAALGWAVREHPVRGGWPHPSQAETAALSAVLASLPAGQTVLLDGLVACAAPEVMWSQAARLRLVILVHMPLAEAASSLRAGEGRALAAAAAIVTTSLWSRGRLLELYDLPPGRIHVAAPGVEAARLATASRAGNRLLCVAALARHKGHDLLGKALAEVADLPWSCVWVGPLQREQGFADELRQLIRVSGIADRVHLVGPCRGSALEFRYAQADLLVSASRVETYGMAVTEALARGIPVLAPAVGGLPEALGRAPQGALPGMLVRPGDHLELAAALRRWLTGEKLRDDLRRSARERRATLSGWALTARLLAGVLSASAVTMSKIYSPSVEDFADTP</sequence>
<dbReference type="InterPro" id="IPR001296">
    <property type="entry name" value="Glyco_trans_1"/>
</dbReference>
<dbReference type="PANTHER" id="PTHR46401">
    <property type="entry name" value="GLYCOSYLTRANSFERASE WBBK-RELATED"/>
    <property type="match status" value="1"/>
</dbReference>
<dbReference type="GO" id="GO:0009103">
    <property type="term" value="P:lipopolysaccharide biosynthetic process"/>
    <property type="evidence" value="ECO:0007669"/>
    <property type="project" value="TreeGrafter"/>
</dbReference>
<dbReference type="RefSeq" id="WP_203911766.1">
    <property type="nucleotide sequence ID" value="NZ_BONY01000043.1"/>
</dbReference>
<dbReference type="Gene3D" id="3.40.50.2000">
    <property type="entry name" value="Glycogen Phosphorylase B"/>
    <property type="match status" value="2"/>
</dbReference>
<comment type="caution">
    <text evidence="3">The sequence shown here is derived from an EMBL/GenBank/DDBJ whole genome shotgun (WGS) entry which is preliminary data.</text>
</comment>
<evidence type="ECO:0000313" key="4">
    <source>
        <dbReference type="Proteomes" id="UP000612899"/>
    </source>
</evidence>
<reference evidence="3" key="1">
    <citation type="submission" date="2021-01" db="EMBL/GenBank/DDBJ databases">
        <title>Whole genome shotgun sequence of Rhizocola hellebori NBRC 109834.</title>
        <authorList>
            <person name="Komaki H."/>
            <person name="Tamura T."/>
        </authorList>
    </citation>
    <scope>NUCLEOTIDE SEQUENCE</scope>
    <source>
        <strain evidence="3">NBRC 109834</strain>
    </source>
</reference>
<protein>
    <submittedName>
        <fullName evidence="3">Glycosyl transferase</fullName>
    </submittedName>
</protein>
<dbReference type="CDD" id="cd03801">
    <property type="entry name" value="GT4_PimA-like"/>
    <property type="match status" value="1"/>
</dbReference>
<proteinExistence type="predicted"/>
<evidence type="ECO:0000256" key="1">
    <source>
        <dbReference type="ARBA" id="ARBA00022679"/>
    </source>
</evidence>
<dbReference type="SUPFAM" id="SSF53756">
    <property type="entry name" value="UDP-Glycosyltransferase/glycogen phosphorylase"/>
    <property type="match status" value="1"/>
</dbReference>
<keyword evidence="1 3" id="KW-0808">Transferase</keyword>
<keyword evidence="4" id="KW-1185">Reference proteome</keyword>
<dbReference type="Pfam" id="PF00534">
    <property type="entry name" value="Glycos_transf_1"/>
    <property type="match status" value="1"/>
</dbReference>
<accession>A0A8J3VJH2</accession>
<dbReference type="EMBL" id="BONY01000043">
    <property type="protein sequence ID" value="GIH07993.1"/>
    <property type="molecule type" value="Genomic_DNA"/>
</dbReference>
<dbReference type="PANTHER" id="PTHR46401:SF2">
    <property type="entry name" value="GLYCOSYLTRANSFERASE WBBK-RELATED"/>
    <property type="match status" value="1"/>
</dbReference>